<dbReference type="Proteomes" id="UP000744980">
    <property type="component" value="Unassembled WGS sequence"/>
</dbReference>
<evidence type="ECO:0000313" key="2">
    <source>
        <dbReference type="Proteomes" id="UP000744980"/>
    </source>
</evidence>
<comment type="caution">
    <text evidence="1">The sequence shown here is derived from an EMBL/GenBank/DDBJ whole genome shotgun (WGS) entry which is preliminary data.</text>
</comment>
<organism evidence="1 2">
    <name type="scientific">Ensifer canadensis</name>
    <dbReference type="NCBI Taxonomy" id="555315"/>
    <lineage>
        <taxon>Bacteria</taxon>
        <taxon>Pseudomonadati</taxon>
        <taxon>Pseudomonadota</taxon>
        <taxon>Alphaproteobacteria</taxon>
        <taxon>Hyphomicrobiales</taxon>
        <taxon>Rhizobiaceae</taxon>
        <taxon>Sinorhizobium/Ensifer group</taxon>
        <taxon>Ensifer</taxon>
    </lineage>
</organism>
<protein>
    <submittedName>
        <fullName evidence="1">Uncharacterized protein</fullName>
    </submittedName>
</protein>
<name>A0AAW4FVJ9_9HYPH</name>
<gene>
    <name evidence="1" type="ORF">GFB56_32095</name>
</gene>
<keyword evidence="2" id="KW-1185">Reference proteome</keyword>
<sequence>MAKLILGNRQMSIIIIIHAALMSAEKLSFLQWQMMAEAQRIAFITTQSSGCPLKILFFSDHGPPEQLNNVLWTPEHPARARMRVLGLTPVERVFRSDVRHRQGTADG</sequence>
<evidence type="ECO:0000313" key="1">
    <source>
        <dbReference type="EMBL" id="MBM3095366.1"/>
    </source>
</evidence>
<dbReference type="EMBL" id="WXFA01000044">
    <property type="protein sequence ID" value="MBM3095366.1"/>
    <property type="molecule type" value="Genomic_DNA"/>
</dbReference>
<reference evidence="1 2" key="1">
    <citation type="submission" date="2020-01" db="EMBL/GenBank/DDBJ databases">
        <title>Draft genome assembly of Ensifer adhaerens T173.</title>
        <authorList>
            <person name="Craig J.E."/>
            <person name="Stinchcombe J.R."/>
        </authorList>
    </citation>
    <scope>NUCLEOTIDE SEQUENCE [LARGE SCALE GENOMIC DNA]</scope>
    <source>
        <strain evidence="1 2">T173</strain>
    </source>
</reference>
<proteinExistence type="predicted"/>
<dbReference type="AlphaFoldDB" id="A0AAW4FVJ9"/>
<accession>A0AAW4FVJ9</accession>
<dbReference type="RefSeq" id="WP_203529750.1">
    <property type="nucleotide sequence ID" value="NZ_CP083371.1"/>
</dbReference>